<feature type="transmembrane region" description="Helical" evidence="1">
    <location>
        <begin position="45"/>
        <end position="65"/>
    </location>
</feature>
<dbReference type="STRING" id="1389489.O159_21250"/>
<dbReference type="PATRIC" id="fig|1389489.3.peg.2037"/>
<organism evidence="2 3">
    <name type="scientific">Leifsonia xyli subsp. cynodontis DSM 46306</name>
    <dbReference type="NCBI Taxonomy" id="1389489"/>
    <lineage>
        <taxon>Bacteria</taxon>
        <taxon>Bacillati</taxon>
        <taxon>Actinomycetota</taxon>
        <taxon>Actinomycetes</taxon>
        <taxon>Micrococcales</taxon>
        <taxon>Microbacteriaceae</taxon>
        <taxon>Leifsonia</taxon>
    </lineage>
</organism>
<protein>
    <submittedName>
        <fullName evidence="2">Uncharacterized protein</fullName>
    </submittedName>
</protein>
<feature type="transmembrane region" description="Helical" evidence="1">
    <location>
        <begin position="77"/>
        <end position="97"/>
    </location>
</feature>
<keyword evidence="1" id="KW-0472">Membrane</keyword>
<dbReference type="AlphaFoldDB" id="U3PBJ0"/>
<evidence type="ECO:0000313" key="2">
    <source>
        <dbReference type="EMBL" id="AGW42107.1"/>
    </source>
</evidence>
<sequence length="148" mass="15286">MKRDNSDVTGEKDERERSLSAPLWYVAILSASAGIQAVAPASPGAGTIALVAGTLGLLLAIAVIASRTQRTAAFRIGLLPTALALIAAVAFVLSGLGGDWLAREAAPPWVSWSLGSMAALVVACCLIGANERHWENGAVRKRRGASPL</sequence>
<feature type="transmembrane region" description="Helical" evidence="1">
    <location>
        <begin position="109"/>
        <end position="129"/>
    </location>
</feature>
<feature type="transmembrane region" description="Helical" evidence="1">
    <location>
        <begin position="21"/>
        <end position="39"/>
    </location>
</feature>
<reference evidence="2 3" key="1">
    <citation type="journal article" date="2013" name="Genome Announc.">
        <title>Complete Genome Sequence of Leifsonia xyli subsp. cynodontis Strain DSM46306, a Gram-Positive Bacterial Pathogen of Grasses.</title>
        <authorList>
            <person name="Monteiro-Vitorello C.B."/>
            <person name="Zerillo M.M."/>
            <person name="Van Sluys M.A."/>
            <person name="Camargo L.E."/>
            <person name="Kitajima J.P."/>
        </authorList>
    </citation>
    <scope>NUCLEOTIDE SEQUENCE [LARGE SCALE GENOMIC DNA]</scope>
    <source>
        <strain evidence="2 3">DSM 46306</strain>
    </source>
</reference>
<keyword evidence="3" id="KW-1185">Reference proteome</keyword>
<dbReference type="Proteomes" id="UP000016743">
    <property type="component" value="Chromosome"/>
</dbReference>
<keyword evidence="1" id="KW-0812">Transmembrane</keyword>
<proteinExistence type="predicted"/>
<gene>
    <name evidence="2" type="ORF">O159_21250</name>
</gene>
<keyword evidence="1" id="KW-1133">Transmembrane helix</keyword>
<dbReference type="OrthoDB" id="9955895at2"/>
<dbReference type="KEGG" id="lxy:O159_21250"/>
<evidence type="ECO:0000313" key="3">
    <source>
        <dbReference type="Proteomes" id="UP000016743"/>
    </source>
</evidence>
<dbReference type="RefSeq" id="WP_021755603.1">
    <property type="nucleotide sequence ID" value="NC_022438.1"/>
</dbReference>
<dbReference type="HOGENOM" id="CLU_1756580_0_0_11"/>
<evidence type="ECO:0000256" key="1">
    <source>
        <dbReference type="SAM" id="Phobius"/>
    </source>
</evidence>
<accession>U3PBJ0</accession>
<dbReference type="EMBL" id="CP006734">
    <property type="protein sequence ID" value="AGW42107.1"/>
    <property type="molecule type" value="Genomic_DNA"/>
</dbReference>
<name>U3PBJ0_LEIXC</name>